<proteinExistence type="predicted"/>
<comment type="caution">
    <text evidence="1">The sequence shown here is derived from an EMBL/GenBank/DDBJ whole genome shotgun (WGS) entry which is preliminary data.</text>
</comment>
<keyword evidence="2" id="KW-1185">Reference proteome</keyword>
<dbReference type="PATRIC" id="fig|685782.3.peg.539"/>
<dbReference type="OrthoDB" id="7926673at2"/>
<evidence type="ECO:0000313" key="1">
    <source>
        <dbReference type="EMBL" id="KEC56620.1"/>
    </source>
</evidence>
<evidence type="ECO:0000313" key="2">
    <source>
        <dbReference type="Proteomes" id="UP000027336"/>
    </source>
</evidence>
<protein>
    <submittedName>
        <fullName evidence="1">Uncharacterized protein</fullName>
    </submittedName>
</protein>
<dbReference type="eggNOG" id="ENOG50313G7">
    <property type="taxonomic scope" value="Bacteria"/>
</dbReference>
<name>A0A067W9C8_9HYPH</name>
<gene>
    <name evidence="1" type="ORF">O99_00519</name>
</gene>
<dbReference type="AlphaFoldDB" id="A0A067W9C8"/>
<dbReference type="Proteomes" id="UP000027336">
    <property type="component" value="Unassembled WGS sequence"/>
</dbReference>
<dbReference type="EMBL" id="AHPK01000003">
    <property type="protein sequence ID" value="KEC56620.1"/>
    <property type="molecule type" value="Genomic_DNA"/>
</dbReference>
<organism evidence="1 2">
    <name type="scientific">Bartonella rochalimae ATCC BAA-1498</name>
    <dbReference type="NCBI Taxonomy" id="685782"/>
    <lineage>
        <taxon>Bacteria</taxon>
        <taxon>Pseudomonadati</taxon>
        <taxon>Pseudomonadota</taxon>
        <taxon>Alphaproteobacteria</taxon>
        <taxon>Hyphomicrobiales</taxon>
        <taxon>Bartonellaceae</taxon>
        <taxon>Bartonella</taxon>
    </lineage>
</organism>
<dbReference type="RefSeq" id="WP_035006205.1">
    <property type="nucleotide sequence ID" value="NZ_KL407337.1"/>
</dbReference>
<reference evidence="1 2" key="1">
    <citation type="submission" date="2012-04" db="EMBL/GenBank/DDBJ databases">
        <title>The Genome Sequence of Bartonella rochalimae BMGH.</title>
        <authorList>
            <consortium name="The Broad Institute Genome Sequencing Platform"/>
            <consortium name="The Broad Institute Genome Sequencing Center for Infectious Disease"/>
            <person name="Feldgarden M."/>
            <person name="Kirby J."/>
            <person name="Kosoy M."/>
            <person name="Birtles R."/>
            <person name="Probert W.S."/>
            <person name="Chiaraviglio L."/>
            <person name="Walker B."/>
            <person name="Young S.K."/>
            <person name="Zeng Q."/>
            <person name="Gargeya S."/>
            <person name="Fitzgerald M."/>
            <person name="Haas B."/>
            <person name="Abouelleil A."/>
            <person name="Alvarado L."/>
            <person name="Arachchi H.M."/>
            <person name="Berlin A.M."/>
            <person name="Chapman S.B."/>
            <person name="Goldberg J."/>
            <person name="Griggs A."/>
            <person name="Gujja S."/>
            <person name="Hansen M."/>
            <person name="Howarth C."/>
            <person name="Imamovic A."/>
            <person name="Larimer J."/>
            <person name="McCowen C."/>
            <person name="Montmayeur A."/>
            <person name="Murphy C."/>
            <person name="Neiman D."/>
            <person name="Pearson M."/>
            <person name="Priest M."/>
            <person name="Roberts A."/>
            <person name="Saif S."/>
            <person name="Shea T."/>
            <person name="Sisk P."/>
            <person name="Sykes S."/>
            <person name="Wortman J."/>
            <person name="Nusbaum C."/>
            <person name="Birren B."/>
        </authorList>
    </citation>
    <scope>NUCLEOTIDE SEQUENCE [LARGE SCALE GENOMIC DNA]</scope>
    <source>
        <strain evidence="1 2">ATCC BAA-1498</strain>
    </source>
</reference>
<sequence length="178" mass="21156">MQKNIPLKRKKQILLALPETCYKKSSLFSIPDLKLCSYRIKPIYQCHTELQDKPILYAPSFLILWAIQYAIKNPYLFSSLLCHKPKWDSFFPLMWYELRLKNECYLLGSDVQSPMINKALRKHMAVTDYHSLSIGKWLQLIKNYHNYRKDLSIPFFGFDDNKMSTDIHHIISKLHDET</sequence>
<dbReference type="HOGENOM" id="CLU_1507775_0_0_5"/>
<accession>A0A067W9C8</accession>